<keyword evidence="2" id="KW-1185">Reference proteome</keyword>
<evidence type="ECO:0000313" key="1">
    <source>
        <dbReference type="EMBL" id="SMD45662.1"/>
    </source>
</evidence>
<dbReference type="OrthoDB" id="9793307at2"/>
<reference evidence="2" key="1">
    <citation type="submission" date="2017-04" db="EMBL/GenBank/DDBJ databases">
        <authorList>
            <person name="Varghese N."/>
            <person name="Submissions S."/>
        </authorList>
    </citation>
    <scope>NUCLEOTIDE SEQUENCE [LARGE SCALE GENOMIC DNA]</scope>
    <source>
        <strain evidence="2">DSM 16537</strain>
    </source>
</reference>
<organism evidence="1 2">
    <name type="scientific">Aquiflexum balticum DSM 16537</name>
    <dbReference type="NCBI Taxonomy" id="758820"/>
    <lineage>
        <taxon>Bacteria</taxon>
        <taxon>Pseudomonadati</taxon>
        <taxon>Bacteroidota</taxon>
        <taxon>Cytophagia</taxon>
        <taxon>Cytophagales</taxon>
        <taxon>Cyclobacteriaceae</taxon>
        <taxon>Aquiflexum</taxon>
    </lineage>
</organism>
<gene>
    <name evidence="1" type="ORF">SAMN00777080_4322</name>
</gene>
<dbReference type="STRING" id="758820.SAMN00777080_4322"/>
<accession>A0A1W2HAA6</accession>
<dbReference type="AlphaFoldDB" id="A0A1W2HAA6"/>
<dbReference type="Proteomes" id="UP000192333">
    <property type="component" value="Chromosome I"/>
</dbReference>
<proteinExistence type="predicted"/>
<sequence>MEKQSHQNKVIINDREQLKKYFKNGMLPNENHFAILIDSMFNKVDDGISKNDVDGLMVFPAGDEQKLLSFYENIKDKKASWVIVNSKGESKGLIIRENNNDWPTIYFETGGNVGIGTLFPKQKLEVDGLIASKGRMGTFKEGKVPADGKWHDILDGLTGCHAYEIMAYAGRKHKGKYALMHATAISTYGNSKSKINKTCGYYGAWWNRWNKINLRWVGETFDFRLQIKTMSNYGDGSQIIFKIAKLWDNNFIDEE</sequence>
<name>A0A1W2HAA6_9BACT</name>
<evidence type="ECO:0008006" key="3">
    <source>
        <dbReference type="Google" id="ProtNLM"/>
    </source>
</evidence>
<protein>
    <recommendedName>
        <fullName evidence="3">Adhesin</fullName>
    </recommendedName>
</protein>
<evidence type="ECO:0000313" key="2">
    <source>
        <dbReference type="Proteomes" id="UP000192333"/>
    </source>
</evidence>
<dbReference type="RefSeq" id="WP_084122598.1">
    <property type="nucleotide sequence ID" value="NZ_LT838813.1"/>
</dbReference>
<dbReference type="EMBL" id="LT838813">
    <property type="protein sequence ID" value="SMD45662.1"/>
    <property type="molecule type" value="Genomic_DNA"/>
</dbReference>